<feature type="region of interest" description="Disordered" evidence="1">
    <location>
        <begin position="183"/>
        <end position="260"/>
    </location>
</feature>
<dbReference type="Gramene" id="BGIOSGA019817-TA">
    <property type="protein sequence ID" value="BGIOSGA019817-PA"/>
    <property type="gene ID" value="BGIOSGA019817"/>
</dbReference>
<dbReference type="Proteomes" id="UP000007015">
    <property type="component" value="Chromosome 5"/>
</dbReference>
<gene>
    <name evidence="2" type="ORF">OsI_19860</name>
</gene>
<protein>
    <submittedName>
        <fullName evidence="2">Uncharacterized protein</fullName>
    </submittedName>
</protein>
<proteinExistence type="predicted"/>
<sequence length="306" mass="33058">MRRDPCGVVGGVSHDKLWPLASARSPFDGMWIRRAGRFVIFCWPWTDARWKRDLKAKVPWSFVQALPGDSTTAFDDCLRLLRGERDEQKLAGLREIEAVAGPRFDAARLPAHGLCELLIPDEHVADVVELVLLDGDELPAHGLGERGHGLPDLDVLGELLVHGRGGPDEEAAGAEDAVELEEEGAVSVSRAVPSSTRLRGDDTGGRRARARRRASGTRRWRPSGRWRCSRSPRSRRGRQRRRTGAARTGSGAPREAAGGAGAVTGMLPARVAALESLMLVQALECYFELAVAEGRASGAVLDGGPS</sequence>
<keyword evidence="3" id="KW-1185">Reference proteome</keyword>
<dbReference type="HOGENOM" id="CLU_910266_0_0_1"/>
<feature type="compositionally biased region" description="Low complexity" evidence="1">
    <location>
        <begin position="245"/>
        <end position="257"/>
    </location>
</feature>
<dbReference type="EMBL" id="CM000130">
    <property type="protein sequence ID" value="EEC79174.1"/>
    <property type="molecule type" value="Genomic_DNA"/>
</dbReference>
<organism evidence="2 3">
    <name type="scientific">Oryza sativa subsp. indica</name>
    <name type="common">Rice</name>
    <dbReference type="NCBI Taxonomy" id="39946"/>
    <lineage>
        <taxon>Eukaryota</taxon>
        <taxon>Viridiplantae</taxon>
        <taxon>Streptophyta</taxon>
        <taxon>Embryophyta</taxon>
        <taxon>Tracheophyta</taxon>
        <taxon>Spermatophyta</taxon>
        <taxon>Magnoliopsida</taxon>
        <taxon>Liliopsida</taxon>
        <taxon>Poales</taxon>
        <taxon>Poaceae</taxon>
        <taxon>BOP clade</taxon>
        <taxon>Oryzoideae</taxon>
        <taxon>Oryzeae</taxon>
        <taxon>Oryzinae</taxon>
        <taxon>Oryza</taxon>
        <taxon>Oryza sativa</taxon>
    </lineage>
</organism>
<evidence type="ECO:0000256" key="1">
    <source>
        <dbReference type="SAM" id="MobiDB-lite"/>
    </source>
</evidence>
<name>B8AY07_ORYSI</name>
<feature type="compositionally biased region" description="Basic residues" evidence="1">
    <location>
        <begin position="206"/>
        <end position="244"/>
    </location>
</feature>
<dbReference type="AlphaFoldDB" id="B8AY07"/>
<evidence type="ECO:0000313" key="3">
    <source>
        <dbReference type="Proteomes" id="UP000007015"/>
    </source>
</evidence>
<evidence type="ECO:0000313" key="2">
    <source>
        <dbReference type="EMBL" id="EEC79174.1"/>
    </source>
</evidence>
<accession>B8AY07</accession>
<reference evidence="2 3" key="1">
    <citation type="journal article" date="2005" name="PLoS Biol.">
        <title>The genomes of Oryza sativa: a history of duplications.</title>
        <authorList>
            <person name="Yu J."/>
            <person name="Wang J."/>
            <person name="Lin W."/>
            <person name="Li S."/>
            <person name="Li H."/>
            <person name="Zhou J."/>
            <person name="Ni P."/>
            <person name="Dong W."/>
            <person name="Hu S."/>
            <person name="Zeng C."/>
            <person name="Zhang J."/>
            <person name="Zhang Y."/>
            <person name="Li R."/>
            <person name="Xu Z."/>
            <person name="Li S."/>
            <person name="Li X."/>
            <person name="Zheng H."/>
            <person name="Cong L."/>
            <person name="Lin L."/>
            <person name="Yin J."/>
            <person name="Geng J."/>
            <person name="Li G."/>
            <person name="Shi J."/>
            <person name="Liu J."/>
            <person name="Lv H."/>
            <person name="Li J."/>
            <person name="Wang J."/>
            <person name="Deng Y."/>
            <person name="Ran L."/>
            <person name="Shi X."/>
            <person name="Wang X."/>
            <person name="Wu Q."/>
            <person name="Li C."/>
            <person name="Ren X."/>
            <person name="Wang J."/>
            <person name="Wang X."/>
            <person name="Li D."/>
            <person name="Liu D."/>
            <person name="Zhang X."/>
            <person name="Ji Z."/>
            <person name="Zhao W."/>
            <person name="Sun Y."/>
            <person name="Zhang Z."/>
            <person name="Bao J."/>
            <person name="Han Y."/>
            <person name="Dong L."/>
            <person name="Ji J."/>
            <person name="Chen P."/>
            <person name="Wu S."/>
            <person name="Liu J."/>
            <person name="Xiao Y."/>
            <person name="Bu D."/>
            <person name="Tan J."/>
            <person name="Yang L."/>
            <person name="Ye C."/>
            <person name="Zhang J."/>
            <person name="Xu J."/>
            <person name="Zhou Y."/>
            <person name="Yu Y."/>
            <person name="Zhang B."/>
            <person name="Zhuang S."/>
            <person name="Wei H."/>
            <person name="Liu B."/>
            <person name="Lei M."/>
            <person name="Yu H."/>
            <person name="Li Y."/>
            <person name="Xu H."/>
            <person name="Wei S."/>
            <person name="He X."/>
            <person name="Fang L."/>
            <person name="Zhang Z."/>
            <person name="Zhang Y."/>
            <person name="Huang X."/>
            <person name="Su Z."/>
            <person name="Tong W."/>
            <person name="Li J."/>
            <person name="Tong Z."/>
            <person name="Li S."/>
            <person name="Ye J."/>
            <person name="Wang L."/>
            <person name="Fang L."/>
            <person name="Lei T."/>
            <person name="Chen C."/>
            <person name="Chen H."/>
            <person name="Xu Z."/>
            <person name="Li H."/>
            <person name="Huang H."/>
            <person name="Zhang F."/>
            <person name="Xu H."/>
            <person name="Li N."/>
            <person name="Zhao C."/>
            <person name="Li S."/>
            <person name="Dong L."/>
            <person name="Huang Y."/>
            <person name="Li L."/>
            <person name="Xi Y."/>
            <person name="Qi Q."/>
            <person name="Li W."/>
            <person name="Zhang B."/>
            <person name="Hu W."/>
            <person name="Zhang Y."/>
            <person name="Tian X."/>
            <person name="Jiao Y."/>
            <person name="Liang X."/>
            <person name="Jin J."/>
            <person name="Gao L."/>
            <person name="Zheng W."/>
            <person name="Hao B."/>
            <person name="Liu S."/>
            <person name="Wang W."/>
            <person name="Yuan L."/>
            <person name="Cao M."/>
            <person name="McDermott J."/>
            <person name="Samudrala R."/>
            <person name="Wang J."/>
            <person name="Wong G.K."/>
            <person name="Yang H."/>
        </authorList>
    </citation>
    <scope>NUCLEOTIDE SEQUENCE [LARGE SCALE GENOMIC DNA]</scope>
    <source>
        <strain evidence="3">cv. 93-11</strain>
    </source>
</reference>